<accession>A0A9P1C7M5</accession>
<dbReference type="EMBL" id="CAMXCT010001090">
    <property type="protein sequence ID" value="CAI3986519.1"/>
    <property type="molecule type" value="Genomic_DNA"/>
</dbReference>
<protein>
    <submittedName>
        <fullName evidence="3">Uncharacterized protein</fullName>
    </submittedName>
</protein>
<comment type="caution">
    <text evidence="3">The sequence shown here is derived from an EMBL/GenBank/DDBJ whole genome shotgun (WGS) entry which is preliminary data.</text>
</comment>
<feature type="transmembrane region" description="Helical" evidence="2">
    <location>
        <begin position="601"/>
        <end position="620"/>
    </location>
</feature>
<keyword evidence="2" id="KW-1133">Transmembrane helix</keyword>
<feature type="transmembrane region" description="Helical" evidence="2">
    <location>
        <begin position="361"/>
        <end position="381"/>
    </location>
</feature>
<dbReference type="AlphaFoldDB" id="A0A9P1C7M5"/>
<feature type="region of interest" description="Disordered" evidence="1">
    <location>
        <begin position="94"/>
        <end position="113"/>
    </location>
</feature>
<evidence type="ECO:0000313" key="5">
    <source>
        <dbReference type="Proteomes" id="UP001152797"/>
    </source>
</evidence>
<evidence type="ECO:0000313" key="4">
    <source>
        <dbReference type="EMBL" id="CAL4773831.1"/>
    </source>
</evidence>
<keyword evidence="2" id="KW-0812">Transmembrane</keyword>
<evidence type="ECO:0000256" key="2">
    <source>
        <dbReference type="SAM" id="Phobius"/>
    </source>
</evidence>
<feature type="transmembrane region" description="Helical" evidence="2">
    <location>
        <begin position="511"/>
        <end position="535"/>
    </location>
</feature>
<feature type="region of interest" description="Disordered" evidence="1">
    <location>
        <begin position="1"/>
        <end position="20"/>
    </location>
</feature>
<feature type="transmembrane region" description="Helical" evidence="2">
    <location>
        <begin position="571"/>
        <end position="595"/>
    </location>
</feature>
<gene>
    <name evidence="3" type="ORF">C1SCF055_LOCUS13864</name>
</gene>
<keyword evidence="2" id="KW-0472">Membrane</keyword>
<feature type="region of interest" description="Disordered" evidence="1">
    <location>
        <begin position="130"/>
        <end position="151"/>
    </location>
</feature>
<name>A0A9P1C7M5_9DINO</name>
<feature type="transmembrane region" description="Helical" evidence="2">
    <location>
        <begin position="297"/>
        <end position="318"/>
    </location>
</feature>
<feature type="region of interest" description="Disordered" evidence="1">
    <location>
        <begin position="38"/>
        <end position="73"/>
    </location>
</feature>
<feature type="compositionally biased region" description="Basic and acidic residues" evidence="1">
    <location>
        <begin position="137"/>
        <end position="149"/>
    </location>
</feature>
<keyword evidence="5" id="KW-1185">Reference proteome</keyword>
<reference evidence="4 5" key="2">
    <citation type="submission" date="2024-05" db="EMBL/GenBank/DDBJ databases">
        <authorList>
            <person name="Chen Y."/>
            <person name="Shah S."/>
            <person name="Dougan E. K."/>
            <person name="Thang M."/>
            <person name="Chan C."/>
        </authorList>
    </citation>
    <scope>NUCLEOTIDE SEQUENCE [LARGE SCALE GENOMIC DNA]</scope>
</reference>
<feature type="transmembrane region" description="Helical" evidence="2">
    <location>
        <begin position="330"/>
        <end position="355"/>
    </location>
</feature>
<evidence type="ECO:0000313" key="3">
    <source>
        <dbReference type="EMBL" id="CAI3986519.1"/>
    </source>
</evidence>
<dbReference type="EMBL" id="CAMXCT030001090">
    <property type="protein sequence ID" value="CAL4773831.1"/>
    <property type="molecule type" value="Genomic_DNA"/>
</dbReference>
<evidence type="ECO:0000256" key="1">
    <source>
        <dbReference type="SAM" id="MobiDB-lite"/>
    </source>
</evidence>
<reference evidence="3" key="1">
    <citation type="submission" date="2022-10" db="EMBL/GenBank/DDBJ databases">
        <authorList>
            <person name="Chen Y."/>
            <person name="Dougan E. K."/>
            <person name="Chan C."/>
            <person name="Rhodes N."/>
            <person name="Thang M."/>
        </authorList>
    </citation>
    <scope>NUCLEOTIDE SEQUENCE</scope>
</reference>
<dbReference type="EMBL" id="CAMXCT020001090">
    <property type="protein sequence ID" value="CAL1139894.1"/>
    <property type="molecule type" value="Genomic_DNA"/>
</dbReference>
<dbReference type="Proteomes" id="UP001152797">
    <property type="component" value="Unassembled WGS sequence"/>
</dbReference>
<proteinExistence type="predicted"/>
<sequence>MSSEDTTDSAWGASFAPGDELLSGNDLLQRIQVDCRPSHVDSAGHPVHQQDQEPLAMSSEDTTDSAWGASFAPGDELLSGNDLLQRIQVDCRPSHVDSAGHPVHQQDQDDCGAPPDESIINEIVDEASIRAQSQKSTADKGQDECRPSQKEVPLPHMNDKALLRLQDCCRDRDPRWWRILLPICYMTIFGASLALIVLWAFVFFPFQKPEMGFWRNWMFNLVAHPVANYIVARGVIGWFARQILWDLESRPSLCKAQRPGITRQIERSVHLAPIADSLWCASEHVLLSFVNVYPIPFSAPLSCIPAAFVSMVVFYLLLPKEVRALQSTPNFVKFTFIAWTAYCLFYAGMLFYTAFFSKVEMGVQLVMTLSVCAVEFVVVVARRKLGERWNIPAHILREMRTCIKLPVIIFKASILSQAKGTWVFLSMVLPECLEVGNSVGLILLDLVSSNKSARPLTNVRSARQLVQTFKDLRRRLKDVAKCCEQISKKDLHQISWAKEDVKLLNEVSSSLSAVVMLEVCEIMAPLIYICLLLCLQSSTFLGHNSSYFLGLANANFEESLIANSYSLLLEAILLLVTELCMRAVIGMSFCSFIGFVLRCDFSFWLSTFSMAYVGWLTMLVQHSGHDFKFQFSWLP</sequence>
<organism evidence="3">
    <name type="scientific">Cladocopium goreaui</name>
    <dbReference type="NCBI Taxonomy" id="2562237"/>
    <lineage>
        <taxon>Eukaryota</taxon>
        <taxon>Sar</taxon>
        <taxon>Alveolata</taxon>
        <taxon>Dinophyceae</taxon>
        <taxon>Suessiales</taxon>
        <taxon>Symbiodiniaceae</taxon>
        <taxon>Cladocopium</taxon>
    </lineage>
</organism>
<dbReference type="OrthoDB" id="94691at2759"/>
<feature type="transmembrane region" description="Helical" evidence="2">
    <location>
        <begin position="176"/>
        <end position="206"/>
    </location>
</feature>